<feature type="transmembrane region" description="Helical" evidence="1">
    <location>
        <begin position="84"/>
        <end position="102"/>
    </location>
</feature>
<sequence length="145" mass="16130">MRVRTLIRYLPALAVGLLLAQLSLILLSYAANYMLRYLISAVDLNANSIQYLWLILHDVSLLFILSAIVYFGYRKFLSTLPDDLFSAILMQLPITYISLYLLRPSFDLSSLASSASTISSVTASISVLLVYGLNSLARRRTGTTT</sequence>
<evidence type="ECO:0000313" key="2">
    <source>
        <dbReference type="EMBL" id="TRY13773.1"/>
    </source>
</evidence>
<keyword evidence="1" id="KW-1133">Transmembrane helix</keyword>
<keyword evidence="1" id="KW-0472">Membrane</keyword>
<dbReference type="EMBL" id="VKGK01000016">
    <property type="protein sequence ID" value="TRY13773.1"/>
    <property type="molecule type" value="Genomic_DNA"/>
</dbReference>
<feature type="transmembrane region" description="Helical" evidence="1">
    <location>
        <begin position="51"/>
        <end position="72"/>
    </location>
</feature>
<accession>A0A553JMW6</accession>
<comment type="caution">
    <text evidence="2">The sequence shown here is derived from an EMBL/GenBank/DDBJ whole genome shotgun (WGS) entry which is preliminary data.</text>
</comment>
<proteinExistence type="predicted"/>
<keyword evidence="3" id="KW-1185">Reference proteome</keyword>
<organism evidence="2 3">
    <name type="scientific">Shewanella hanedai</name>
    <name type="common">Alteromonas hanedai</name>
    <dbReference type="NCBI Taxonomy" id="25"/>
    <lineage>
        <taxon>Bacteria</taxon>
        <taxon>Pseudomonadati</taxon>
        <taxon>Pseudomonadota</taxon>
        <taxon>Gammaproteobacteria</taxon>
        <taxon>Alteromonadales</taxon>
        <taxon>Shewanellaceae</taxon>
        <taxon>Shewanella</taxon>
    </lineage>
</organism>
<keyword evidence="1" id="KW-0812">Transmembrane</keyword>
<dbReference type="RefSeq" id="WP_144040785.1">
    <property type="nucleotide sequence ID" value="NZ_BMPL01000016.1"/>
</dbReference>
<gene>
    <name evidence="2" type="ORF">FN961_13925</name>
</gene>
<feature type="transmembrane region" description="Helical" evidence="1">
    <location>
        <begin position="108"/>
        <end position="131"/>
    </location>
</feature>
<dbReference type="AlphaFoldDB" id="A0A553JMW6"/>
<feature type="transmembrane region" description="Helical" evidence="1">
    <location>
        <begin position="12"/>
        <end position="31"/>
    </location>
</feature>
<reference evidence="3" key="1">
    <citation type="submission" date="2019-07" db="EMBL/GenBank/DDBJ databases">
        <title>Shewanella sp. YLB-08 draft genomic sequence.</title>
        <authorList>
            <person name="Yu L."/>
        </authorList>
    </citation>
    <scope>NUCLEOTIDE SEQUENCE [LARGE SCALE GENOMIC DNA]</scope>
    <source>
        <strain evidence="3">JCM 20706</strain>
    </source>
</reference>
<dbReference type="OrthoDB" id="9827765at2"/>
<evidence type="ECO:0000313" key="3">
    <source>
        <dbReference type="Proteomes" id="UP000318126"/>
    </source>
</evidence>
<evidence type="ECO:0000256" key="1">
    <source>
        <dbReference type="SAM" id="Phobius"/>
    </source>
</evidence>
<protein>
    <submittedName>
        <fullName evidence="2">Uncharacterized protein</fullName>
    </submittedName>
</protein>
<name>A0A553JMW6_SHEHA</name>
<dbReference type="Proteomes" id="UP000318126">
    <property type="component" value="Unassembled WGS sequence"/>
</dbReference>